<keyword evidence="1" id="KW-0472">Membrane</keyword>
<keyword evidence="1" id="KW-1133">Transmembrane helix</keyword>
<evidence type="ECO:0000256" key="1">
    <source>
        <dbReference type="SAM" id="Phobius"/>
    </source>
</evidence>
<reference evidence="3 4" key="1">
    <citation type="submission" date="2019-01" db="EMBL/GenBank/DDBJ databases">
        <title>Zoogloea oleivorans genome sequencing and assembly.</title>
        <authorList>
            <person name="Tancsics A."/>
            <person name="Farkas M."/>
            <person name="Kriszt B."/>
            <person name="Maroti G."/>
            <person name="Horvath B."/>
        </authorList>
    </citation>
    <scope>NUCLEOTIDE SEQUENCE [LARGE SCALE GENOMIC DNA]</scope>
    <source>
        <strain evidence="3 4">Buc</strain>
    </source>
</reference>
<evidence type="ECO:0000313" key="4">
    <source>
        <dbReference type="Proteomes" id="UP000389128"/>
    </source>
</evidence>
<dbReference type="GO" id="GO:0016740">
    <property type="term" value="F:transferase activity"/>
    <property type="evidence" value="ECO:0007669"/>
    <property type="project" value="UniProtKB-KW"/>
</dbReference>
<feature type="transmembrane region" description="Helical" evidence="1">
    <location>
        <begin position="270"/>
        <end position="289"/>
    </location>
</feature>
<name>A0A6C2D325_9RHOO</name>
<dbReference type="InterPro" id="IPR029044">
    <property type="entry name" value="Nucleotide-diphossugar_trans"/>
</dbReference>
<dbReference type="OrthoDB" id="276604at2"/>
<evidence type="ECO:0000259" key="2">
    <source>
        <dbReference type="Pfam" id="PF00535"/>
    </source>
</evidence>
<dbReference type="Gene3D" id="3.90.550.10">
    <property type="entry name" value="Spore Coat Polysaccharide Biosynthesis Protein SpsA, Chain A"/>
    <property type="match status" value="1"/>
</dbReference>
<sequence length="319" mass="35226">MALNFDKLRIAVLVPCYNEELTVTEVVKGFREALPQADIYVFDNNSTDATRTKALEAGAIVRHVAMPGKGNVVRRMFADVDADVYLMIDGDATYHAPSAGKLVEKLITEHLDMVVGVREHQHTDAYRPGHEIGNKLLTGTMTRIFGGKFTDMLSGYRAFSRRYVKSFPAMSHGFETETEFTIHALELRMPYGEVVTPYGVRPEGSTSKLRTYSDGVRILKTIVKLFALERPLRFYSLIALAFVLAGLALGFPLVVTYLQTGLVPRFPTAILSTGLCLLSAISFTSGLILETVTVGRREVKQLSYLSIGERFGKAAASEC</sequence>
<dbReference type="Pfam" id="PF00535">
    <property type="entry name" value="Glycos_transf_2"/>
    <property type="match status" value="1"/>
</dbReference>
<feature type="domain" description="Glycosyltransferase 2-like" evidence="2">
    <location>
        <begin position="12"/>
        <end position="165"/>
    </location>
</feature>
<protein>
    <submittedName>
        <fullName evidence="3">Glycosyltransferase</fullName>
    </submittedName>
</protein>
<dbReference type="PANTHER" id="PTHR48090">
    <property type="entry name" value="UNDECAPRENYL-PHOSPHATE 4-DEOXY-4-FORMAMIDO-L-ARABINOSE TRANSFERASE-RELATED"/>
    <property type="match status" value="1"/>
</dbReference>
<dbReference type="InterPro" id="IPR001173">
    <property type="entry name" value="Glyco_trans_2-like"/>
</dbReference>
<keyword evidence="3" id="KW-0808">Transferase</keyword>
<dbReference type="InterPro" id="IPR050256">
    <property type="entry name" value="Glycosyltransferase_2"/>
</dbReference>
<dbReference type="CDD" id="cd04179">
    <property type="entry name" value="DPM_DPG-synthase_like"/>
    <property type="match status" value="1"/>
</dbReference>
<dbReference type="SUPFAM" id="SSF53448">
    <property type="entry name" value="Nucleotide-diphospho-sugar transferases"/>
    <property type="match status" value="1"/>
</dbReference>
<keyword evidence="4" id="KW-1185">Reference proteome</keyword>
<evidence type="ECO:0000313" key="3">
    <source>
        <dbReference type="EMBL" id="TYC60149.1"/>
    </source>
</evidence>
<proteinExistence type="predicted"/>
<keyword evidence="1" id="KW-0812">Transmembrane</keyword>
<accession>A0A6C2D325</accession>
<gene>
    <name evidence="3" type="ORF">ETQ85_06475</name>
</gene>
<comment type="caution">
    <text evidence="3">The sequence shown here is derived from an EMBL/GenBank/DDBJ whole genome shotgun (WGS) entry which is preliminary data.</text>
</comment>
<dbReference type="AlphaFoldDB" id="A0A6C2D325"/>
<organism evidence="3 4">
    <name type="scientific">Zoogloea oleivorans</name>
    <dbReference type="NCBI Taxonomy" id="1552750"/>
    <lineage>
        <taxon>Bacteria</taxon>
        <taxon>Pseudomonadati</taxon>
        <taxon>Pseudomonadota</taxon>
        <taxon>Betaproteobacteria</taxon>
        <taxon>Rhodocyclales</taxon>
        <taxon>Zoogloeaceae</taxon>
        <taxon>Zoogloea</taxon>
    </lineage>
</organism>
<dbReference type="Proteomes" id="UP000389128">
    <property type="component" value="Unassembled WGS sequence"/>
</dbReference>
<dbReference type="PANTHER" id="PTHR48090:SF7">
    <property type="entry name" value="RFBJ PROTEIN"/>
    <property type="match status" value="1"/>
</dbReference>
<dbReference type="RefSeq" id="WP_148578239.1">
    <property type="nucleotide sequence ID" value="NZ_SDKK01000005.1"/>
</dbReference>
<feature type="transmembrane region" description="Helical" evidence="1">
    <location>
        <begin position="234"/>
        <end position="258"/>
    </location>
</feature>
<dbReference type="EMBL" id="SDKK01000005">
    <property type="protein sequence ID" value="TYC60149.1"/>
    <property type="molecule type" value="Genomic_DNA"/>
</dbReference>